<dbReference type="InterPro" id="IPR041588">
    <property type="entry name" value="Integrase_H2C2"/>
</dbReference>
<dbReference type="Pfam" id="PF05380">
    <property type="entry name" value="Peptidase_A17"/>
    <property type="match status" value="1"/>
</dbReference>
<accession>A0A0V1I384</accession>
<protein>
    <recommendedName>
        <fullName evidence="3">CCHC-type domain-containing protein</fullName>
    </recommendedName>
</protein>
<evidence type="ECO:0000256" key="2">
    <source>
        <dbReference type="SAM" id="MobiDB-lite"/>
    </source>
</evidence>
<feature type="region of interest" description="Disordered" evidence="2">
    <location>
        <begin position="256"/>
        <end position="293"/>
    </location>
</feature>
<dbReference type="InterPro" id="IPR001878">
    <property type="entry name" value="Znf_CCHC"/>
</dbReference>
<dbReference type="Pfam" id="PF17921">
    <property type="entry name" value="Integrase_H2C2"/>
    <property type="match status" value="1"/>
</dbReference>
<dbReference type="PROSITE" id="PS50158">
    <property type="entry name" value="ZF_CCHC"/>
    <property type="match status" value="1"/>
</dbReference>
<keyword evidence="1" id="KW-0862">Zinc</keyword>
<comment type="caution">
    <text evidence="4">The sequence shown here is derived from an EMBL/GenBank/DDBJ whole genome shotgun (WGS) entry which is preliminary data.</text>
</comment>
<sequence length="1366" mass="152805">MVGMARRYYSNSSFYHLVRHMFFFVCFGILSFFQSSDLNVGLNQCFTTLLALHHTPAHRLSYVPPGRSGSSSPVPAYSGSSPESRVSGLFQNHKLLFVDFILTPMTAALLEKYTRMCQYLYSYINNKTCWHQLIRHTRMVKLLLIALRTRSKYQYMPRCTLPQQKIFTGLRCPACVRDLQVQAVSELMTANTTGWTMENLSDHIDRNVDALTALGKDPRGTKISAAEMPVIGYRERIAAASRIEWDKRRFIQEQAEAMAESHGAGRNRDQETSSKSQLSNTTTQKGSLPVRDRRTATFLHASVAESCRICKGSHKASECQEVLKADHRQRKALARKTGLCFSCFEPGHYAKRCGQRGGSVKSGRKGNSPDPPSGGKPSDLPREEEQKGDSGPRSLNVNLVSFDEAGGTRLQIIRALAHGDGGEQMVVNCMFDTAAERSFIRADVARKLALRGETLSIAVHGFGGGCGKSQESQWVNFWLSPLAGGPRRPVRALTMEKLCDNNVLSGISTRAWPHLRGLGLLEEEREEELQVHVVLGIDNFFRLLGTTIVRGGEDDPVAVETCLGWVVCGPQPPPQSQTPVVPVGESSNSECDLILRKFWELEAIGIHPESEKAQSDKAREEFERSLSYDGVRYTVRLFWKKAGSILPNNYKLALKRLGSVQKKLIRDLRRLYEYSAVIPSYLDNGWAEEASEAGPVGRTWYLPHHAVYQKGSTGDVKCLVVFDVSAQFGGVSLNDLLDPGANLQTDLLGILICFRRYRIGLQADIQKMYLQVALHEADKGVCRFLWQEPGRDELPKTYRMSRSACMQRGMRRSALGNSVTSCPTWDQESNDGSRLWKTLAILWERGADVLTFCPLERVVAEIPDTKRGLLTLAASVFDPLGCLAPYTVRAKVMIQLLWQEGIAWDDPLPSELRGQRQTWKEKLPDLSRIAVNRAVVQVSVEDITRLELHGFADASGKAYGAVVYLRLTHRDEGIENHLVAAKSRVALIKCLSLPRLELMAALLCARLLAYVNRELEMNIDRCVHWSDSTITLCWFKENPQRWKPFVANRVREIQELSSPDSWRHCLTEENPTDLLSRECSLHRLSSETLWWSGPGWLLLAEASWPDIKVKRDQDRAEAEKEGRRSALLRKAASRDHALPAFHQQCAVAYGVTENDAWTDGSGDRRGRISVDSADPGGRIRVGGRLRRANLLAETKHPVLLPHGDDVVRMIIQHVHQRQLHAGVNQTLAASRQRYWITRGRSAVKNAIKQCVTCRRSVGQPFGQKMVELPAERVTPTGPFRHVGVDFAGPGEDDGNASFPRKCPQSHGSSEMLIGRCATAAQQGCLPKEWKRAADARPRLAMWIRADVKSKKAADGCHEDNEGSNFL</sequence>
<feature type="domain" description="CCHC-type" evidence="3">
    <location>
        <begin position="340"/>
        <end position="353"/>
    </location>
</feature>
<gene>
    <name evidence="4" type="ORF">T11_14827</name>
</gene>
<feature type="compositionally biased region" description="Basic and acidic residues" evidence="2">
    <location>
        <begin position="379"/>
        <end position="390"/>
    </location>
</feature>
<reference evidence="4 5" key="1">
    <citation type="submission" date="2015-01" db="EMBL/GenBank/DDBJ databases">
        <title>Evolution of Trichinella species and genotypes.</title>
        <authorList>
            <person name="Korhonen P.K."/>
            <person name="Edoardo P."/>
            <person name="Giuseppe L.R."/>
            <person name="Gasser R.B."/>
        </authorList>
    </citation>
    <scope>NUCLEOTIDE SEQUENCE [LARGE SCALE GENOMIC DNA]</scope>
    <source>
        <strain evidence="4">ISS1029</strain>
    </source>
</reference>
<dbReference type="InterPro" id="IPR008042">
    <property type="entry name" value="Retrotrans_Pao"/>
</dbReference>
<keyword evidence="1" id="KW-0863">Zinc-finger</keyword>
<dbReference type="PANTHER" id="PTHR47331">
    <property type="entry name" value="PHD-TYPE DOMAIN-CONTAINING PROTEIN"/>
    <property type="match status" value="1"/>
</dbReference>
<dbReference type="Gene3D" id="1.10.340.70">
    <property type="match status" value="1"/>
</dbReference>
<name>A0A0V1I384_9BILA</name>
<dbReference type="STRING" id="268475.A0A0V1I384"/>
<evidence type="ECO:0000313" key="4">
    <source>
        <dbReference type="EMBL" id="KRZ17369.1"/>
    </source>
</evidence>
<evidence type="ECO:0000313" key="5">
    <source>
        <dbReference type="Proteomes" id="UP000055024"/>
    </source>
</evidence>
<dbReference type="EMBL" id="JYDP01000007">
    <property type="protein sequence ID" value="KRZ17369.1"/>
    <property type="molecule type" value="Genomic_DNA"/>
</dbReference>
<dbReference type="Proteomes" id="UP000055024">
    <property type="component" value="Unassembled WGS sequence"/>
</dbReference>
<keyword evidence="5" id="KW-1185">Reference proteome</keyword>
<keyword evidence="1" id="KW-0479">Metal-binding</keyword>
<evidence type="ECO:0000256" key="1">
    <source>
        <dbReference type="PROSITE-ProRule" id="PRU00047"/>
    </source>
</evidence>
<dbReference type="GO" id="GO:0008270">
    <property type="term" value="F:zinc ion binding"/>
    <property type="evidence" value="ECO:0007669"/>
    <property type="project" value="UniProtKB-KW"/>
</dbReference>
<dbReference type="GO" id="GO:0003676">
    <property type="term" value="F:nucleic acid binding"/>
    <property type="evidence" value="ECO:0007669"/>
    <property type="project" value="InterPro"/>
</dbReference>
<evidence type="ECO:0000259" key="3">
    <source>
        <dbReference type="PROSITE" id="PS50158"/>
    </source>
</evidence>
<proteinExistence type="predicted"/>
<dbReference type="SMART" id="SM00343">
    <property type="entry name" value="ZnF_C2HC"/>
    <property type="match status" value="2"/>
</dbReference>
<feature type="region of interest" description="Disordered" evidence="2">
    <location>
        <begin position="353"/>
        <end position="397"/>
    </location>
</feature>
<feature type="compositionally biased region" description="Polar residues" evidence="2">
    <location>
        <begin position="273"/>
        <end position="286"/>
    </location>
</feature>
<organism evidence="4 5">
    <name type="scientific">Trichinella zimbabwensis</name>
    <dbReference type="NCBI Taxonomy" id="268475"/>
    <lineage>
        <taxon>Eukaryota</taxon>
        <taxon>Metazoa</taxon>
        <taxon>Ecdysozoa</taxon>
        <taxon>Nematoda</taxon>
        <taxon>Enoplea</taxon>
        <taxon>Dorylaimia</taxon>
        <taxon>Trichinellida</taxon>
        <taxon>Trichinellidae</taxon>
        <taxon>Trichinella</taxon>
    </lineage>
</organism>
<dbReference type="OrthoDB" id="7762482at2759"/>